<dbReference type="InterPro" id="IPR020846">
    <property type="entry name" value="MFS_dom"/>
</dbReference>
<feature type="transmembrane region" description="Helical" evidence="8">
    <location>
        <begin position="257"/>
        <end position="274"/>
    </location>
</feature>
<accession>M7SW83</accession>
<feature type="compositionally biased region" description="Gly residues" evidence="7">
    <location>
        <begin position="659"/>
        <end position="669"/>
    </location>
</feature>
<protein>
    <submittedName>
        <fullName evidence="10">Putative inorganic phosphate transporter pho84 protein</fullName>
    </submittedName>
</protein>
<reference evidence="11" key="1">
    <citation type="journal article" date="2013" name="Genome Announc.">
        <title>Draft genome sequence of the grapevine dieback fungus Eutypa lata UCR-EL1.</title>
        <authorList>
            <person name="Blanco-Ulate B."/>
            <person name="Rolshausen P.E."/>
            <person name="Cantu D."/>
        </authorList>
    </citation>
    <scope>NUCLEOTIDE SEQUENCE [LARGE SCALE GENOMIC DNA]</scope>
    <source>
        <strain evidence="11">UCR-EL1</strain>
    </source>
</reference>
<sequence length="737" mass="79869">MEMLPEPMTPVTYERTYGGNRAFHNFFNDFSHIQDPNLRRRLALSEIDKIPFGLYHVRAVLVAGIGFFLDSYDIFAINLITMLLGVVFWHGAPADAANGYGGNYGTLPTPVATTLKASTSAGIVIGQVLFGWLADVYGRRRMYGIELILIVFSTLACCLTAASQAVSATGLMTFWRVMMGVGIGGDYPLSSVITSEFAPTRWRGAMMAAVFSMQGFGQLLAAVVALVVTVAFSDAFSNAAGVDQCDYRCQVAADRCWRIIVGVGALPACFALYYRITIPETPRYTFEVAKDVEKASADIKAYMASQSEGEVDEIKQARMKKVASPALNVPSASWFDLFSYFRQWRNMKVLIGTTMSWFFLDLAFYGLGLNNHIVLQAIGYADGANLYEMLYNGAVGTIILVVAGSLPGYWTAVVTIDTLGRRNLQVFGFLLLTVIFCVLGFAYHRLGQTSLLALYIVANFFFNWGPNTTTFIVPGECFPTRYRSTGHGLSAAMGKIGAIIAQVISTPLLAKGAPSDCRDNGGTSCSPWIDRLMQIFALFMLLGFFVSLLIPETKGITLEELAGEEPTSYDSGRNGSIGASAPVRPWWLRFFRGGQPAGFFISRHRRASSGGGGMVGGGVVGGRSPRVDIMASPELAAQQQRLREEAKRARMNGRRLRWKGGGGSGGSGSGLWRKTKRPESGESRGYAASSVGSTAGMMPEHAGVLPGWGVGWGRVDKGGNPIAMENIRLQDVGSLLR</sequence>
<dbReference type="KEGG" id="ela:UCREL1_4217"/>
<gene>
    <name evidence="10" type="ORF">UCREL1_4217</name>
</gene>
<feature type="region of interest" description="Disordered" evidence="7">
    <location>
        <begin position="655"/>
        <end position="698"/>
    </location>
</feature>
<feature type="transmembrane region" description="Helical" evidence="8">
    <location>
        <begin position="424"/>
        <end position="443"/>
    </location>
</feature>
<name>M7SW83_EUTLA</name>
<dbReference type="Gene3D" id="1.20.1250.20">
    <property type="entry name" value="MFS general substrate transporter like domains"/>
    <property type="match status" value="2"/>
</dbReference>
<feature type="transmembrane region" description="Helical" evidence="8">
    <location>
        <begin position="145"/>
        <end position="167"/>
    </location>
</feature>
<evidence type="ECO:0000313" key="10">
    <source>
        <dbReference type="EMBL" id="EMR68778.1"/>
    </source>
</evidence>
<dbReference type="STRING" id="1287681.M7SW83"/>
<dbReference type="EMBL" id="KB706185">
    <property type="protein sequence ID" value="EMR68778.1"/>
    <property type="molecule type" value="Genomic_DNA"/>
</dbReference>
<evidence type="ECO:0000256" key="4">
    <source>
        <dbReference type="ARBA" id="ARBA00022692"/>
    </source>
</evidence>
<evidence type="ECO:0000256" key="1">
    <source>
        <dbReference type="ARBA" id="ARBA00004141"/>
    </source>
</evidence>
<feature type="domain" description="Major facilitator superfamily (MFS) profile" evidence="9">
    <location>
        <begin position="59"/>
        <end position="554"/>
    </location>
</feature>
<evidence type="ECO:0000256" key="5">
    <source>
        <dbReference type="ARBA" id="ARBA00022989"/>
    </source>
</evidence>
<feature type="transmembrane region" description="Helical" evidence="8">
    <location>
        <begin position="205"/>
        <end position="232"/>
    </location>
</feature>
<dbReference type="PROSITE" id="PS00217">
    <property type="entry name" value="SUGAR_TRANSPORT_2"/>
    <property type="match status" value="1"/>
</dbReference>
<dbReference type="InterPro" id="IPR036259">
    <property type="entry name" value="MFS_trans_sf"/>
</dbReference>
<dbReference type="InterPro" id="IPR005829">
    <property type="entry name" value="Sugar_transporter_CS"/>
</dbReference>
<keyword evidence="5 8" id="KW-1133">Transmembrane helix</keyword>
<dbReference type="AlphaFoldDB" id="M7SW83"/>
<keyword evidence="6 8" id="KW-0472">Membrane</keyword>
<feature type="transmembrane region" description="Helical" evidence="8">
    <location>
        <begin position="532"/>
        <end position="550"/>
    </location>
</feature>
<dbReference type="GO" id="GO:0006817">
    <property type="term" value="P:phosphate ion transport"/>
    <property type="evidence" value="ECO:0007669"/>
    <property type="project" value="UniProtKB-KW"/>
</dbReference>
<keyword evidence="4 8" id="KW-0812">Transmembrane</keyword>
<keyword evidence="3" id="KW-0592">Phosphate transport</keyword>
<comment type="subcellular location">
    <subcellularLocation>
        <location evidence="1">Membrane</location>
        <topology evidence="1">Multi-pass membrane protein</topology>
    </subcellularLocation>
</comment>
<evidence type="ECO:0000256" key="7">
    <source>
        <dbReference type="SAM" id="MobiDB-lite"/>
    </source>
</evidence>
<dbReference type="SUPFAM" id="SSF103473">
    <property type="entry name" value="MFS general substrate transporter"/>
    <property type="match status" value="1"/>
</dbReference>
<feature type="transmembrane region" description="Helical" evidence="8">
    <location>
        <begin position="50"/>
        <end position="69"/>
    </location>
</feature>
<feature type="transmembrane region" description="Helical" evidence="8">
    <location>
        <begin position="349"/>
        <end position="369"/>
    </location>
</feature>
<dbReference type="InterPro" id="IPR005828">
    <property type="entry name" value="MFS_sugar_transport-like"/>
</dbReference>
<dbReference type="GO" id="GO:0016020">
    <property type="term" value="C:membrane"/>
    <property type="evidence" value="ECO:0007669"/>
    <property type="project" value="UniProtKB-SubCell"/>
</dbReference>
<dbReference type="OMA" id="GLYHVRA"/>
<evidence type="ECO:0000256" key="6">
    <source>
        <dbReference type="ARBA" id="ARBA00023136"/>
    </source>
</evidence>
<dbReference type="GO" id="GO:0005315">
    <property type="term" value="F:phosphate transmembrane transporter activity"/>
    <property type="evidence" value="ECO:0007669"/>
    <property type="project" value="InterPro"/>
</dbReference>
<feature type="transmembrane region" description="Helical" evidence="8">
    <location>
        <begin position="74"/>
        <end position="92"/>
    </location>
</feature>
<feature type="transmembrane region" description="Helical" evidence="8">
    <location>
        <begin position="112"/>
        <end position="133"/>
    </location>
</feature>
<organism evidence="10 11">
    <name type="scientific">Eutypa lata (strain UCR-EL1)</name>
    <name type="common">Grapevine dieback disease fungus</name>
    <name type="synonym">Eutypa armeniacae</name>
    <dbReference type="NCBI Taxonomy" id="1287681"/>
    <lineage>
        <taxon>Eukaryota</taxon>
        <taxon>Fungi</taxon>
        <taxon>Dikarya</taxon>
        <taxon>Ascomycota</taxon>
        <taxon>Pezizomycotina</taxon>
        <taxon>Sordariomycetes</taxon>
        <taxon>Xylariomycetidae</taxon>
        <taxon>Xylariales</taxon>
        <taxon>Diatrypaceae</taxon>
        <taxon>Eutypa</taxon>
    </lineage>
</organism>
<dbReference type="PROSITE" id="PS50850">
    <property type="entry name" value="MFS"/>
    <property type="match status" value="1"/>
</dbReference>
<proteinExistence type="predicted"/>
<evidence type="ECO:0000256" key="3">
    <source>
        <dbReference type="ARBA" id="ARBA00022592"/>
    </source>
</evidence>
<dbReference type="OrthoDB" id="433512at2759"/>
<dbReference type="HOGENOM" id="CLU_001265_46_14_1"/>
<dbReference type="PANTHER" id="PTHR24064">
    <property type="entry name" value="SOLUTE CARRIER FAMILY 22 MEMBER"/>
    <property type="match status" value="1"/>
</dbReference>
<evidence type="ECO:0000313" key="11">
    <source>
        <dbReference type="Proteomes" id="UP000012174"/>
    </source>
</evidence>
<feature type="transmembrane region" description="Helical" evidence="8">
    <location>
        <begin position="389"/>
        <end position="412"/>
    </location>
</feature>
<dbReference type="InterPro" id="IPR004738">
    <property type="entry name" value="Phos_permease"/>
</dbReference>
<dbReference type="eggNOG" id="KOG0252">
    <property type="taxonomic scope" value="Eukaryota"/>
</dbReference>
<dbReference type="CDD" id="cd17364">
    <property type="entry name" value="MFS_PhT"/>
    <property type="match status" value="1"/>
</dbReference>
<dbReference type="Proteomes" id="UP000012174">
    <property type="component" value="Unassembled WGS sequence"/>
</dbReference>
<evidence type="ECO:0000259" key="9">
    <source>
        <dbReference type="PROSITE" id="PS50850"/>
    </source>
</evidence>
<keyword evidence="11" id="KW-1185">Reference proteome</keyword>
<dbReference type="NCBIfam" id="TIGR00887">
    <property type="entry name" value="2A0109"/>
    <property type="match status" value="1"/>
</dbReference>
<dbReference type="Pfam" id="PF00083">
    <property type="entry name" value="Sugar_tr"/>
    <property type="match status" value="1"/>
</dbReference>
<evidence type="ECO:0000256" key="2">
    <source>
        <dbReference type="ARBA" id="ARBA00022448"/>
    </source>
</evidence>
<evidence type="ECO:0000256" key="8">
    <source>
        <dbReference type="SAM" id="Phobius"/>
    </source>
</evidence>
<keyword evidence="2" id="KW-0813">Transport</keyword>